<keyword evidence="2" id="KW-1185">Reference proteome</keyword>
<gene>
    <name evidence="3" type="primary">LOC140015260</name>
</gene>
<dbReference type="InterPro" id="IPR036397">
    <property type="entry name" value="RNaseH_sf"/>
</dbReference>
<evidence type="ECO:0000259" key="1">
    <source>
        <dbReference type="Pfam" id="PF13456"/>
    </source>
</evidence>
<dbReference type="InterPro" id="IPR044730">
    <property type="entry name" value="RNase_H-like_dom_plant"/>
</dbReference>
<dbReference type="InterPro" id="IPR002156">
    <property type="entry name" value="RNaseH_domain"/>
</dbReference>
<dbReference type="InterPro" id="IPR053151">
    <property type="entry name" value="RNase_H-like"/>
</dbReference>
<dbReference type="GeneID" id="140015260"/>
<sequence length="347" mass="41661">MEGKWDQLKLQQLFNQKEAELIASIPLRLYRRKDRMFLKHSKSSSYTVKSGYAIAKQDIHSDGRRKEAREDTSWEIRKHRVWKKLWKLNVKVKLKHFMWKVLQNCLPIKEVIYRRTVKWERATELRDNIWRWWEILIQVEEKAQGRDRINLTVNLLWQLWKARNKRTFEHRVTEERDIVQMAQQEWMEFEMDNETEEEKAKTLTTQQKQQERWEPPKPGVNHRCSHLKSISIEEEALAVRAALMMTKDAGWTKIEVQSDCKSMVNQINASNVQDISIATVLEDIEEMKEGFEQCDFSFVYRAGNMCSYILVQHAIKLVHDIEWDIEFSVWLMDIARKDMRAVAPFYN</sequence>
<dbReference type="RefSeq" id="XP_071923290.1">
    <property type="nucleotide sequence ID" value="XM_072067189.1"/>
</dbReference>
<evidence type="ECO:0000313" key="3">
    <source>
        <dbReference type="RefSeq" id="XP_071923290.1"/>
    </source>
</evidence>
<name>A0ABM4VUS9_COFAR</name>
<dbReference type="PANTHER" id="PTHR47723">
    <property type="entry name" value="OS05G0353850 PROTEIN"/>
    <property type="match status" value="1"/>
</dbReference>
<proteinExistence type="predicted"/>
<feature type="domain" description="RNase H type-1" evidence="1">
    <location>
        <begin position="234"/>
        <end position="314"/>
    </location>
</feature>
<accession>A0ABM4VUS9</accession>
<dbReference type="Gene3D" id="3.30.420.10">
    <property type="entry name" value="Ribonuclease H-like superfamily/Ribonuclease H"/>
    <property type="match status" value="1"/>
</dbReference>
<protein>
    <recommendedName>
        <fullName evidence="1">RNase H type-1 domain-containing protein</fullName>
    </recommendedName>
</protein>
<dbReference type="Proteomes" id="UP001652660">
    <property type="component" value="Chromosome 10e"/>
</dbReference>
<dbReference type="PANTHER" id="PTHR47723:SF19">
    <property type="entry name" value="POLYNUCLEOTIDYL TRANSFERASE, RIBONUCLEASE H-LIKE SUPERFAMILY PROTEIN"/>
    <property type="match status" value="1"/>
</dbReference>
<reference evidence="3" key="1">
    <citation type="submission" date="2025-08" db="UniProtKB">
        <authorList>
            <consortium name="RefSeq"/>
        </authorList>
    </citation>
    <scope>IDENTIFICATION</scope>
    <source>
        <tissue evidence="3">Leaves</tissue>
    </source>
</reference>
<dbReference type="CDD" id="cd06222">
    <property type="entry name" value="RNase_H_like"/>
    <property type="match status" value="1"/>
</dbReference>
<dbReference type="Pfam" id="PF13456">
    <property type="entry name" value="RVT_3"/>
    <property type="match status" value="1"/>
</dbReference>
<organism evidence="2 3">
    <name type="scientific">Coffea arabica</name>
    <name type="common">Arabian coffee</name>
    <dbReference type="NCBI Taxonomy" id="13443"/>
    <lineage>
        <taxon>Eukaryota</taxon>
        <taxon>Viridiplantae</taxon>
        <taxon>Streptophyta</taxon>
        <taxon>Embryophyta</taxon>
        <taxon>Tracheophyta</taxon>
        <taxon>Spermatophyta</taxon>
        <taxon>Magnoliopsida</taxon>
        <taxon>eudicotyledons</taxon>
        <taxon>Gunneridae</taxon>
        <taxon>Pentapetalae</taxon>
        <taxon>asterids</taxon>
        <taxon>lamiids</taxon>
        <taxon>Gentianales</taxon>
        <taxon>Rubiaceae</taxon>
        <taxon>Ixoroideae</taxon>
        <taxon>Gardenieae complex</taxon>
        <taxon>Bertiereae - Coffeeae clade</taxon>
        <taxon>Coffeeae</taxon>
        <taxon>Coffea</taxon>
    </lineage>
</organism>
<evidence type="ECO:0000313" key="2">
    <source>
        <dbReference type="Proteomes" id="UP001652660"/>
    </source>
</evidence>